<organism evidence="2 3">
    <name type="scientific">Eleutherodactylus coqui</name>
    <name type="common">Puerto Rican coqui</name>
    <dbReference type="NCBI Taxonomy" id="57060"/>
    <lineage>
        <taxon>Eukaryota</taxon>
        <taxon>Metazoa</taxon>
        <taxon>Chordata</taxon>
        <taxon>Craniata</taxon>
        <taxon>Vertebrata</taxon>
        <taxon>Euteleostomi</taxon>
        <taxon>Amphibia</taxon>
        <taxon>Batrachia</taxon>
        <taxon>Anura</taxon>
        <taxon>Neobatrachia</taxon>
        <taxon>Hyloidea</taxon>
        <taxon>Eleutherodactylidae</taxon>
        <taxon>Eleutherodactylinae</taxon>
        <taxon>Eleutherodactylus</taxon>
        <taxon>Eleutherodactylus</taxon>
    </lineage>
</organism>
<keyword evidence="1" id="KW-1133">Transmembrane helix</keyword>
<name>A0A8J6K929_ELECQ</name>
<evidence type="ECO:0000313" key="2">
    <source>
        <dbReference type="EMBL" id="KAG9483110.1"/>
    </source>
</evidence>
<dbReference type="Proteomes" id="UP000770717">
    <property type="component" value="Unassembled WGS sequence"/>
</dbReference>
<keyword evidence="1" id="KW-0472">Membrane</keyword>
<gene>
    <name evidence="2" type="ORF">GDO78_009188</name>
</gene>
<dbReference type="AlphaFoldDB" id="A0A8J6K929"/>
<reference evidence="2" key="1">
    <citation type="thesis" date="2020" institute="ProQuest LLC" country="789 East Eisenhower Parkway, Ann Arbor, MI, USA">
        <title>Comparative Genomics and Chromosome Evolution.</title>
        <authorList>
            <person name="Mudd A.B."/>
        </authorList>
    </citation>
    <scope>NUCLEOTIDE SEQUENCE</scope>
    <source>
        <strain evidence="2">HN-11 Male</strain>
        <tissue evidence="2">Kidney and liver</tissue>
    </source>
</reference>
<dbReference type="EMBL" id="WNTK01000005">
    <property type="protein sequence ID" value="KAG9483110.1"/>
    <property type="molecule type" value="Genomic_DNA"/>
</dbReference>
<keyword evidence="3" id="KW-1185">Reference proteome</keyword>
<proteinExistence type="predicted"/>
<feature type="transmembrane region" description="Helical" evidence="1">
    <location>
        <begin position="7"/>
        <end position="29"/>
    </location>
</feature>
<comment type="caution">
    <text evidence="2">The sequence shown here is derived from an EMBL/GenBank/DDBJ whole genome shotgun (WGS) entry which is preliminary data.</text>
</comment>
<evidence type="ECO:0000313" key="3">
    <source>
        <dbReference type="Proteomes" id="UP000770717"/>
    </source>
</evidence>
<protein>
    <submittedName>
        <fullName evidence="2">Uncharacterized protein</fullName>
    </submittedName>
</protein>
<accession>A0A8J6K929</accession>
<evidence type="ECO:0000256" key="1">
    <source>
        <dbReference type="SAM" id="Phobius"/>
    </source>
</evidence>
<sequence>MQLANDVYTSCELLMAGGLVYNCVVINSLQRTFNWFESCMYFCITTMVVAHIAAATQQRSDYYMTPVPLRTSMHPREVQFRRAAVNKYLFPLRAANFTTTSRSLVDVAVGIQWFMLSRANVQLLGLHSMQYISISAPLGGSITYLSQGATMSEM</sequence>
<feature type="transmembrane region" description="Helical" evidence="1">
    <location>
        <begin position="35"/>
        <end position="54"/>
    </location>
</feature>
<keyword evidence="1" id="KW-0812">Transmembrane</keyword>